<dbReference type="InterPro" id="IPR033250">
    <property type="entry name" value="CEP"/>
</dbReference>
<evidence type="ECO:0000256" key="6">
    <source>
        <dbReference type="ARBA" id="ARBA00022729"/>
    </source>
</evidence>
<feature type="compositionally biased region" description="Polar residues" evidence="8">
    <location>
        <begin position="59"/>
        <end position="69"/>
    </location>
</feature>
<dbReference type="GO" id="GO:0006995">
    <property type="term" value="P:cellular response to nitrogen starvation"/>
    <property type="evidence" value="ECO:0007669"/>
    <property type="project" value="UniProtKB-ARBA"/>
</dbReference>
<dbReference type="PANTHER" id="PTHR33348:SF40">
    <property type="entry name" value="PRECURSOR OF CEP3"/>
    <property type="match status" value="1"/>
</dbReference>
<evidence type="ECO:0000256" key="1">
    <source>
        <dbReference type="ARBA" id="ARBA00004271"/>
    </source>
</evidence>
<dbReference type="Proteomes" id="UP001163823">
    <property type="component" value="Chromosome 10"/>
</dbReference>
<evidence type="ECO:0000313" key="11">
    <source>
        <dbReference type="Proteomes" id="UP001163823"/>
    </source>
</evidence>
<protein>
    <submittedName>
        <fullName evidence="10">Precursor of CEP3</fullName>
    </submittedName>
</protein>
<evidence type="ECO:0000313" key="10">
    <source>
        <dbReference type="EMBL" id="KAJ7952881.1"/>
    </source>
</evidence>
<comment type="caution">
    <text evidence="10">The sequence shown here is derived from an EMBL/GenBank/DDBJ whole genome shotgun (WGS) entry which is preliminary data.</text>
</comment>
<dbReference type="KEGG" id="qsa:O6P43_024651"/>
<evidence type="ECO:0000256" key="3">
    <source>
        <dbReference type="ARBA" id="ARBA00022523"/>
    </source>
</evidence>
<dbReference type="GO" id="GO:0048364">
    <property type="term" value="P:root development"/>
    <property type="evidence" value="ECO:0007669"/>
    <property type="project" value="InterPro"/>
</dbReference>
<keyword evidence="11" id="KW-1185">Reference proteome</keyword>
<evidence type="ECO:0000256" key="5">
    <source>
        <dbReference type="ARBA" id="ARBA00022702"/>
    </source>
</evidence>
<accession>A0AAD7L774</accession>
<reference evidence="10" key="1">
    <citation type="journal article" date="2023" name="Science">
        <title>Elucidation of the pathway for biosynthesis of saponin adjuvants from the soapbark tree.</title>
        <authorList>
            <person name="Reed J."/>
            <person name="Orme A."/>
            <person name="El-Demerdash A."/>
            <person name="Owen C."/>
            <person name="Martin L.B.B."/>
            <person name="Misra R.C."/>
            <person name="Kikuchi S."/>
            <person name="Rejzek M."/>
            <person name="Martin A.C."/>
            <person name="Harkess A."/>
            <person name="Leebens-Mack J."/>
            <person name="Louveau T."/>
            <person name="Stephenson M.J."/>
            <person name="Osbourn A."/>
        </authorList>
    </citation>
    <scope>NUCLEOTIDE SEQUENCE</scope>
    <source>
        <strain evidence="10">S10</strain>
    </source>
</reference>
<keyword evidence="5" id="KW-0372">Hormone</keyword>
<evidence type="ECO:0000256" key="4">
    <source>
        <dbReference type="ARBA" id="ARBA00022525"/>
    </source>
</evidence>
<name>A0AAD7L774_QUISA</name>
<keyword evidence="6 9" id="KW-0732">Signal</keyword>
<keyword evidence="7" id="KW-0379">Hydroxylation</keyword>
<feature type="chain" id="PRO_5042000214" evidence="9">
    <location>
        <begin position="30"/>
        <end position="113"/>
    </location>
</feature>
<comment type="similarity">
    <text evidence="2">Belongs to the C-terminally encoded plant signaling peptide (CEP) family.</text>
</comment>
<keyword evidence="3" id="KW-0052">Apoplast</keyword>
<evidence type="ECO:0000256" key="7">
    <source>
        <dbReference type="ARBA" id="ARBA00023278"/>
    </source>
</evidence>
<gene>
    <name evidence="10" type="ORF">O6P43_024651</name>
</gene>
<dbReference type="PANTHER" id="PTHR33348">
    <property type="entry name" value="PRECURSOR OF CEP5"/>
    <property type="match status" value="1"/>
</dbReference>
<organism evidence="10 11">
    <name type="scientific">Quillaja saponaria</name>
    <name type="common">Soap bark tree</name>
    <dbReference type="NCBI Taxonomy" id="32244"/>
    <lineage>
        <taxon>Eukaryota</taxon>
        <taxon>Viridiplantae</taxon>
        <taxon>Streptophyta</taxon>
        <taxon>Embryophyta</taxon>
        <taxon>Tracheophyta</taxon>
        <taxon>Spermatophyta</taxon>
        <taxon>Magnoliopsida</taxon>
        <taxon>eudicotyledons</taxon>
        <taxon>Gunneridae</taxon>
        <taxon>Pentapetalae</taxon>
        <taxon>rosids</taxon>
        <taxon>fabids</taxon>
        <taxon>Fabales</taxon>
        <taxon>Quillajaceae</taxon>
        <taxon>Quillaja</taxon>
    </lineage>
</organism>
<evidence type="ECO:0000256" key="9">
    <source>
        <dbReference type="SAM" id="SignalP"/>
    </source>
</evidence>
<dbReference type="GO" id="GO:2000280">
    <property type="term" value="P:regulation of root development"/>
    <property type="evidence" value="ECO:0007669"/>
    <property type="project" value="TreeGrafter"/>
</dbReference>
<proteinExistence type="inferred from homology"/>
<feature type="signal peptide" evidence="9">
    <location>
        <begin position="1"/>
        <end position="29"/>
    </location>
</feature>
<keyword evidence="4" id="KW-0964">Secreted</keyword>
<feature type="region of interest" description="Disordered" evidence="8">
    <location>
        <begin position="58"/>
        <end position="113"/>
    </location>
</feature>
<sequence>MAQNNLLISLTSIFFFVLILSQSMKSIEGRYLNPGGKNAQILFQNETVPNLGKHEADIMTSTATSTNVSPPAPSSLVVGASQPPPSPGPGHGVDDFRPTAPGHSPGVGHSIQN</sequence>
<dbReference type="GO" id="GO:0048046">
    <property type="term" value="C:apoplast"/>
    <property type="evidence" value="ECO:0007669"/>
    <property type="project" value="UniProtKB-SubCell"/>
</dbReference>
<evidence type="ECO:0000256" key="8">
    <source>
        <dbReference type="SAM" id="MobiDB-lite"/>
    </source>
</evidence>
<dbReference type="GO" id="GO:1901371">
    <property type="term" value="P:regulation of leaf morphogenesis"/>
    <property type="evidence" value="ECO:0007669"/>
    <property type="project" value="TreeGrafter"/>
</dbReference>
<dbReference type="GO" id="GO:0005179">
    <property type="term" value="F:hormone activity"/>
    <property type="evidence" value="ECO:0007669"/>
    <property type="project" value="UniProtKB-KW"/>
</dbReference>
<dbReference type="GO" id="GO:1902025">
    <property type="term" value="P:nitrate import"/>
    <property type="evidence" value="ECO:0007669"/>
    <property type="project" value="TreeGrafter"/>
</dbReference>
<dbReference type="AlphaFoldDB" id="A0AAD7L774"/>
<dbReference type="EMBL" id="JARAOO010000010">
    <property type="protein sequence ID" value="KAJ7952881.1"/>
    <property type="molecule type" value="Genomic_DNA"/>
</dbReference>
<comment type="subcellular location">
    <subcellularLocation>
        <location evidence="1">Secreted</location>
        <location evidence="1">Extracellular space</location>
        <location evidence="1">Apoplast</location>
    </subcellularLocation>
</comment>
<evidence type="ECO:0000256" key="2">
    <source>
        <dbReference type="ARBA" id="ARBA00008963"/>
    </source>
</evidence>